<dbReference type="InterPro" id="IPR000203">
    <property type="entry name" value="GPS"/>
</dbReference>
<dbReference type="InterPro" id="IPR051587">
    <property type="entry name" value="Adhesion_GPCR"/>
</dbReference>
<feature type="transmembrane region" description="Helical" evidence="8">
    <location>
        <begin position="205"/>
        <end position="225"/>
    </location>
</feature>
<dbReference type="Gene3D" id="1.20.1070.10">
    <property type="entry name" value="Rhodopsin 7-helix transmembrane proteins"/>
    <property type="match status" value="1"/>
</dbReference>
<keyword evidence="7" id="KW-0325">Glycoprotein</keyword>
<dbReference type="AlphaFoldDB" id="A0A3Q2PD25"/>
<proteinExistence type="inferred from homology"/>
<evidence type="ECO:0000256" key="5">
    <source>
        <dbReference type="ARBA" id="ARBA00023136"/>
    </source>
</evidence>
<dbReference type="GO" id="GO:0007166">
    <property type="term" value="P:cell surface receptor signaling pathway"/>
    <property type="evidence" value="ECO:0007669"/>
    <property type="project" value="InterPro"/>
</dbReference>
<accession>A0A3Q2PD25</accession>
<dbReference type="PROSITE" id="PS50221">
    <property type="entry name" value="GAIN_B"/>
    <property type="match status" value="1"/>
</dbReference>
<evidence type="ECO:0000259" key="10">
    <source>
        <dbReference type="PROSITE" id="PS50261"/>
    </source>
</evidence>
<dbReference type="InterPro" id="IPR046338">
    <property type="entry name" value="GAIN_dom_sf"/>
</dbReference>
<keyword evidence="5 8" id="KW-0472">Membrane</keyword>
<feature type="transmembrane region" description="Helical" evidence="8">
    <location>
        <begin position="274"/>
        <end position="298"/>
    </location>
</feature>
<dbReference type="Gene3D" id="2.60.220.50">
    <property type="match status" value="1"/>
</dbReference>
<evidence type="ECO:0000259" key="11">
    <source>
        <dbReference type="PROSITE" id="PS50262"/>
    </source>
</evidence>
<feature type="domain" description="GAIN-B" evidence="9">
    <location>
        <begin position="20"/>
        <end position="159"/>
    </location>
</feature>
<evidence type="ECO:0000256" key="3">
    <source>
        <dbReference type="ARBA" id="ARBA00022692"/>
    </source>
</evidence>
<dbReference type="GO" id="GO:0007189">
    <property type="term" value="P:adenylate cyclase-activating G protein-coupled receptor signaling pathway"/>
    <property type="evidence" value="ECO:0007669"/>
    <property type="project" value="TreeGrafter"/>
</dbReference>
<dbReference type="Ensembl" id="ENSFHET00000031309.1">
    <property type="protein sequence ID" value="ENSFHEP00000010649.1"/>
    <property type="gene ID" value="ENSFHEG00000011994.1"/>
</dbReference>
<feature type="domain" description="G-protein coupled receptors family 1 profile" evidence="11">
    <location>
        <begin position="174"/>
        <end position="427"/>
    </location>
</feature>
<dbReference type="SMART" id="SM00303">
    <property type="entry name" value="GPS"/>
    <property type="match status" value="1"/>
</dbReference>
<dbReference type="InterPro" id="IPR057244">
    <property type="entry name" value="GAIN_B"/>
</dbReference>
<evidence type="ECO:0000256" key="1">
    <source>
        <dbReference type="ARBA" id="ARBA00004141"/>
    </source>
</evidence>
<reference evidence="12" key="1">
    <citation type="submission" date="2025-08" db="UniProtKB">
        <authorList>
            <consortium name="Ensembl"/>
        </authorList>
    </citation>
    <scope>IDENTIFICATION</scope>
</reference>
<evidence type="ECO:0000313" key="12">
    <source>
        <dbReference type="Ensembl" id="ENSFHEP00000010649.1"/>
    </source>
</evidence>
<dbReference type="Proteomes" id="UP000265000">
    <property type="component" value="Unplaced"/>
</dbReference>
<dbReference type="GO" id="GO:0004930">
    <property type="term" value="F:G protein-coupled receptor activity"/>
    <property type="evidence" value="ECO:0007669"/>
    <property type="project" value="InterPro"/>
</dbReference>
<feature type="transmembrane region" description="Helical" evidence="8">
    <location>
        <begin position="368"/>
        <end position="392"/>
    </location>
</feature>
<dbReference type="PANTHER" id="PTHR45813:SF2">
    <property type="entry name" value="ADHESION G-PROTEIN COUPLED RECEPTOR F3"/>
    <property type="match status" value="1"/>
</dbReference>
<keyword evidence="6" id="KW-1015">Disulfide bond</keyword>
<reference evidence="12" key="2">
    <citation type="submission" date="2025-09" db="UniProtKB">
        <authorList>
            <consortium name="Ensembl"/>
        </authorList>
    </citation>
    <scope>IDENTIFICATION</scope>
</reference>
<evidence type="ECO:0000259" key="9">
    <source>
        <dbReference type="PROSITE" id="PS50221"/>
    </source>
</evidence>
<feature type="transmembrane region" description="Helical" evidence="8">
    <location>
        <begin position="166"/>
        <end position="193"/>
    </location>
</feature>
<dbReference type="InterPro" id="IPR000832">
    <property type="entry name" value="GPCR_2_secretin-like"/>
</dbReference>
<feature type="domain" description="G-protein coupled receptors family 2 profile 2" evidence="10">
    <location>
        <begin position="164"/>
        <end position="432"/>
    </location>
</feature>
<dbReference type="SUPFAM" id="SSF81321">
    <property type="entry name" value="Family A G protein-coupled receptor-like"/>
    <property type="match status" value="1"/>
</dbReference>
<keyword evidence="13" id="KW-1185">Reference proteome</keyword>
<protein>
    <submittedName>
        <fullName evidence="12">Uncharacterized protein</fullName>
    </submittedName>
</protein>
<evidence type="ECO:0000256" key="8">
    <source>
        <dbReference type="SAM" id="Phobius"/>
    </source>
</evidence>
<dbReference type="FunFam" id="1.20.1070.10:FF:000058">
    <property type="entry name" value="Adhesion G protein-coupled receptor F5"/>
    <property type="match status" value="1"/>
</dbReference>
<dbReference type="Pfam" id="PF01825">
    <property type="entry name" value="GPS"/>
    <property type="match status" value="1"/>
</dbReference>
<dbReference type="Pfam" id="PF00002">
    <property type="entry name" value="7tm_2"/>
    <property type="match status" value="1"/>
</dbReference>
<keyword evidence="3 8" id="KW-0812">Transmembrane</keyword>
<feature type="transmembrane region" description="Helical" evidence="8">
    <location>
        <begin position="404"/>
        <end position="427"/>
    </location>
</feature>
<dbReference type="PROSITE" id="PS50262">
    <property type="entry name" value="G_PROTEIN_RECEP_F1_2"/>
    <property type="match status" value="1"/>
</dbReference>
<feature type="transmembrane region" description="Helical" evidence="8">
    <location>
        <begin position="323"/>
        <end position="348"/>
    </location>
</feature>
<name>A0A3Q2PD25_FUNHE</name>
<dbReference type="GO" id="GO:0016020">
    <property type="term" value="C:membrane"/>
    <property type="evidence" value="ECO:0007669"/>
    <property type="project" value="UniProtKB-SubCell"/>
</dbReference>
<feature type="transmembrane region" description="Helical" evidence="8">
    <location>
        <begin position="245"/>
        <end position="267"/>
    </location>
</feature>
<dbReference type="InterPro" id="IPR017981">
    <property type="entry name" value="GPCR_2-like_7TM"/>
</dbReference>
<dbReference type="PROSITE" id="PS50261">
    <property type="entry name" value="G_PROTEIN_RECEP_F2_4"/>
    <property type="match status" value="1"/>
</dbReference>
<comment type="subcellular location">
    <subcellularLocation>
        <location evidence="1">Membrane</location>
        <topology evidence="1">Multi-pass membrane protein</topology>
    </subcellularLocation>
</comment>
<sequence>MSANYLTNVEDLVKNIQTNNSDGFNSSNLELRVCSSEDCSMSVFGIGVNMNKTNGTMKTMAVRNLMEKLRNEKFRGTNRSSVLLSATLVGNSDSNITIKMFFPNEQPNANQHLCVFWHTEKGDWSKEGCVANVTDDNQTLCECNHLTSFSVLMARSANVSSPDLDIITYVGLGVSVFSLLIFLFVESLVWSAVTKTNLSHFRHTAVVNIAVFRLLADCSFLASAFPDRISDTWCFTFTVCKHLFYLAMFTWMLCLSVMLVHQLIFVFSPVRKRVFMYLSSIVGYLLPIALVGTSYVYYKYTEQEYYDRKTCWLKYDRLLEGSIHAFLLPVGTIVLSNLFSMVVVIVTLVKTSVPDSSKADDKETAKSILKVVVLLTPVFGVTWIIGFVILILDDTDPMHKVANYSFTILNSFQFYAALAQCFKIYILHPNLNSMYIKKNIERAGLVSDIELL</sequence>
<evidence type="ECO:0000313" key="13">
    <source>
        <dbReference type="Proteomes" id="UP000265000"/>
    </source>
</evidence>
<dbReference type="InterPro" id="IPR017452">
    <property type="entry name" value="GPCR_Rhodpsn_7TM"/>
</dbReference>
<keyword evidence="4 8" id="KW-1133">Transmembrane helix</keyword>
<dbReference type="PRINTS" id="PR00249">
    <property type="entry name" value="GPCRSECRETIN"/>
</dbReference>
<evidence type="ECO:0000256" key="7">
    <source>
        <dbReference type="ARBA" id="ARBA00023180"/>
    </source>
</evidence>
<evidence type="ECO:0000256" key="2">
    <source>
        <dbReference type="ARBA" id="ARBA00007343"/>
    </source>
</evidence>
<evidence type="ECO:0000256" key="6">
    <source>
        <dbReference type="ARBA" id="ARBA00023157"/>
    </source>
</evidence>
<organism evidence="12 13">
    <name type="scientific">Fundulus heteroclitus</name>
    <name type="common">Killifish</name>
    <name type="synonym">Mummichog</name>
    <dbReference type="NCBI Taxonomy" id="8078"/>
    <lineage>
        <taxon>Eukaryota</taxon>
        <taxon>Metazoa</taxon>
        <taxon>Chordata</taxon>
        <taxon>Craniata</taxon>
        <taxon>Vertebrata</taxon>
        <taxon>Euteleostomi</taxon>
        <taxon>Actinopterygii</taxon>
        <taxon>Neopterygii</taxon>
        <taxon>Teleostei</taxon>
        <taxon>Neoteleostei</taxon>
        <taxon>Acanthomorphata</taxon>
        <taxon>Ovalentaria</taxon>
        <taxon>Atherinomorphae</taxon>
        <taxon>Cyprinodontiformes</taxon>
        <taxon>Fundulidae</taxon>
        <taxon>Fundulus</taxon>
    </lineage>
</organism>
<dbReference type="GeneTree" id="ENSGT00940000154603"/>
<dbReference type="PANTHER" id="PTHR45813">
    <property type="entry name" value="IG-LIKE DOMAIN-CONTAINING PROTEIN"/>
    <property type="match status" value="1"/>
</dbReference>
<comment type="similarity">
    <text evidence="2">Belongs to the G-protein coupled receptor 2 family. Adhesion G-protein coupled receptor (ADGR) subfamily.</text>
</comment>
<evidence type="ECO:0000256" key="4">
    <source>
        <dbReference type="ARBA" id="ARBA00022989"/>
    </source>
</evidence>